<dbReference type="Gene3D" id="3.30.460.10">
    <property type="entry name" value="Beta Polymerase, domain 2"/>
    <property type="match status" value="1"/>
</dbReference>
<reference evidence="2" key="2">
    <citation type="submission" date="2021-09" db="EMBL/GenBank/DDBJ databases">
        <authorList>
            <person name="Jia N."/>
            <person name="Wang J."/>
            <person name="Shi W."/>
            <person name="Du L."/>
            <person name="Sun Y."/>
            <person name="Zhan W."/>
            <person name="Jiang J."/>
            <person name="Wang Q."/>
            <person name="Zhang B."/>
            <person name="Ji P."/>
            <person name="Sakyi L.B."/>
            <person name="Cui X."/>
            <person name="Yuan T."/>
            <person name="Jiang B."/>
            <person name="Yang W."/>
            <person name="Lam T.T.-Y."/>
            <person name="Chang Q."/>
            <person name="Ding S."/>
            <person name="Wang X."/>
            <person name="Zhu J."/>
            <person name="Ruan X."/>
            <person name="Zhao L."/>
            <person name="Wei J."/>
            <person name="Que T."/>
            <person name="Du C."/>
            <person name="Cheng J."/>
            <person name="Dai P."/>
            <person name="Han X."/>
            <person name="Huang E."/>
            <person name="Gao Y."/>
            <person name="Liu J."/>
            <person name="Shao H."/>
            <person name="Ye R."/>
            <person name="Li L."/>
            <person name="Wei W."/>
            <person name="Wang X."/>
            <person name="Wang C."/>
            <person name="Huo Q."/>
            <person name="Li W."/>
            <person name="Guo W."/>
            <person name="Chen H."/>
            <person name="Chen S."/>
            <person name="Zhou L."/>
            <person name="Zhou L."/>
            <person name="Ni X."/>
            <person name="Tian J."/>
            <person name="Zhou Y."/>
            <person name="Sheng Y."/>
            <person name="Liu T."/>
            <person name="Pan Y."/>
            <person name="Xia L."/>
            <person name="Li J."/>
            <person name="Zhao F."/>
            <person name="Cao W."/>
        </authorList>
    </citation>
    <scope>NUCLEOTIDE SEQUENCE</scope>
    <source>
        <strain evidence="2">Rsan-2018</strain>
        <tissue evidence="2">Larvae</tissue>
    </source>
</reference>
<proteinExistence type="predicted"/>
<gene>
    <name evidence="2" type="ORF">HPB52_001143</name>
</gene>
<protein>
    <recommendedName>
        <fullName evidence="1">Poly(A) polymerase nucleotidyltransferase domain-containing protein</fullName>
    </recommendedName>
</protein>
<dbReference type="InterPro" id="IPR048840">
    <property type="entry name" value="PolA_pol_NTPase"/>
</dbReference>
<feature type="domain" description="Poly(A) polymerase nucleotidyltransferase" evidence="1">
    <location>
        <begin position="14"/>
        <end position="108"/>
    </location>
</feature>
<keyword evidence="3" id="KW-1185">Reference proteome</keyword>
<name>A0A9D4Q9D3_RHISA</name>
<dbReference type="Pfam" id="PF20750">
    <property type="entry name" value="PAP_NTPase"/>
    <property type="match status" value="1"/>
</dbReference>
<dbReference type="Proteomes" id="UP000821837">
    <property type="component" value="Chromosome 11"/>
</dbReference>
<evidence type="ECO:0000259" key="1">
    <source>
        <dbReference type="Pfam" id="PF20750"/>
    </source>
</evidence>
<dbReference type="EMBL" id="JABSTV010001247">
    <property type="protein sequence ID" value="KAH7971645.1"/>
    <property type="molecule type" value="Genomic_DNA"/>
</dbReference>
<dbReference type="PANTHER" id="PTHR10682:SF10">
    <property type="entry name" value="POLYNUCLEOTIDE ADENYLYLTRANSFERASE"/>
    <property type="match status" value="1"/>
</dbReference>
<accession>A0A9D4Q9D3</accession>
<dbReference type="CDD" id="cd05402">
    <property type="entry name" value="NT_PAP_TUTase"/>
    <property type="match status" value="1"/>
</dbReference>
<evidence type="ECO:0000313" key="2">
    <source>
        <dbReference type="EMBL" id="KAH7971645.1"/>
    </source>
</evidence>
<dbReference type="VEuPathDB" id="VectorBase:RSAN_030763"/>
<dbReference type="SUPFAM" id="SSF81301">
    <property type="entry name" value="Nucleotidyltransferase"/>
    <property type="match status" value="1"/>
</dbReference>
<evidence type="ECO:0000313" key="3">
    <source>
        <dbReference type="Proteomes" id="UP000821837"/>
    </source>
</evidence>
<reference evidence="2" key="1">
    <citation type="journal article" date="2020" name="Cell">
        <title>Large-Scale Comparative Analyses of Tick Genomes Elucidate Their Genetic Diversity and Vector Capacities.</title>
        <authorList>
            <consortium name="Tick Genome and Microbiome Consortium (TIGMIC)"/>
            <person name="Jia N."/>
            <person name="Wang J."/>
            <person name="Shi W."/>
            <person name="Du L."/>
            <person name="Sun Y."/>
            <person name="Zhan W."/>
            <person name="Jiang J.F."/>
            <person name="Wang Q."/>
            <person name="Zhang B."/>
            <person name="Ji P."/>
            <person name="Bell-Sakyi L."/>
            <person name="Cui X.M."/>
            <person name="Yuan T.T."/>
            <person name="Jiang B.G."/>
            <person name="Yang W.F."/>
            <person name="Lam T.T."/>
            <person name="Chang Q.C."/>
            <person name="Ding S.J."/>
            <person name="Wang X.J."/>
            <person name="Zhu J.G."/>
            <person name="Ruan X.D."/>
            <person name="Zhao L."/>
            <person name="Wei J.T."/>
            <person name="Ye R.Z."/>
            <person name="Que T.C."/>
            <person name="Du C.H."/>
            <person name="Zhou Y.H."/>
            <person name="Cheng J.X."/>
            <person name="Dai P.F."/>
            <person name="Guo W.B."/>
            <person name="Han X.H."/>
            <person name="Huang E.J."/>
            <person name="Li L.F."/>
            <person name="Wei W."/>
            <person name="Gao Y.C."/>
            <person name="Liu J.Z."/>
            <person name="Shao H.Z."/>
            <person name="Wang X."/>
            <person name="Wang C.C."/>
            <person name="Yang T.C."/>
            <person name="Huo Q.B."/>
            <person name="Li W."/>
            <person name="Chen H.Y."/>
            <person name="Chen S.E."/>
            <person name="Zhou L.G."/>
            <person name="Ni X.B."/>
            <person name="Tian J.H."/>
            <person name="Sheng Y."/>
            <person name="Liu T."/>
            <person name="Pan Y.S."/>
            <person name="Xia L.Y."/>
            <person name="Li J."/>
            <person name="Zhao F."/>
            <person name="Cao W.C."/>
        </authorList>
    </citation>
    <scope>NUCLEOTIDE SEQUENCE</scope>
    <source>
        <strain evidence="2">Rsan-2018</strain>
    </source>
</reference>
<dbReference type="PANTHER" id="PTHR10682">
    <property type="entry name" value="POLY A POLYMERASE"/>
    <property type="match status" value="1"/>
</dbReference>
<dbReference type="InterPro" id="IPR043519">
    <property type="entry name" value="NT_sf"/>
</dbReference>
<dbReference type="AlphaFoldDB" id="A0A9D4Q9D3"/>
<organism evidence="2 3">
    <name type="scientific">Rhipicephalus sanguineus</name>
    <name type="common">Brown dog tick</name>
    <name type="synonym">Ixodes sanguineus</name>
    <dbReference type="NCBI Taxonomy" id="34632"/>
    <lineage>
        <taxon>Eukaryota</taxon>
        <taxon>Metazoa</taxon>
        <taxon>Ecdysozoa</taxon>
        <taxon>Arthropoda</taxon>
        <taxon>Chelicerata</taxon>
        <taxon>Arachnida</taxon>
        <taxon>Acari</taxon>
        <taxon>Parasitiformes</taxon>
        <taxon>Ixodida</taxon>
        <taxon>Ixodoidea</taxon>
        <taxon>Ixodidae</taxon>
        <taxon>Rhipicephalinae</taxon>
        <taxon>Rhipicephalus</taxon>
        <taxon>Rhipicephalus</taxon>
    </lineage>
</organism>
<dbReference type="GO" id="GO:1990817">
    <property type="term" value="F:poly(A) RNA polymerase activity"/>
    <property type="evidence" value="ECO:0007669"/>
    <property type="project" value="TreeGrafter"/>
</dbReference>
<comment type="caution">
    <text evidence="2">The sequence shown here is derived from an EMBL/GenBank/DDBJ whole genome shotgun (WGS) entry which is preliminary data.</text>
</comment>
<dbReference type="GO" id="GO:0005634">
    <property type="term" value="C:nucleus"/>
    <property type="evidence" value="ECO:0007669"/>
    <property type="project" value="TreeGrafter"/>
</dbReference>
<sequence length="131" mass="14758">MALGAAEMAADTNSRADIDTLCVAPRHIERSDFFTSFVELLRQQEEVKDLRAVEEAFVPVIKMTFDGIELDMLFARLALKDIPEDQDLRDVNILKNLDQKCVRSLNGGCTTHVDSWGHEVLASCRSWSVFV</sequence>